<evidence type="ECO:0000256" key="1">
    <source>
        <dbReference type="ARBA" id="ARBA00023015"/>
    </source>
</evidence>
<reference evidence="5 6" key="1">
    <citation type="submission" date="2020-05" db="EMBL/GenBank/DDBJ databases">
        <title>FDA dAtabase for Regulatory Grade micrObial Sequences (FDA-ARGOS): Supporting development and validation of Infectious Disease Dx tests.</title>
        <authorList>
            <person name="Moreno J."/>
            <person name="Tallon L."/>
            <person name="Sadzewicz L."/>
            <person name="Zhao X."/>
            <person name="Vavikolanu K."/>
            <person name="Mehta A."/>
            <person name="Aluvathingal J."/>
            <person name="Nadendla S."/>
            <person name="Myers T."/>
            <person name="Yan Y."/>
            <person name="Sichtig H."/>
        </authorList>
    </citation>
    <scope>NUCLEOTIDE SEQUENCE [LARGE SCALE GENOMIC DNA]</scope>
    <source>
        <strain evidence="5 6">FDAARGOS_760</strain>
    </source>
</reference>
<keyword evidence="3" id="KW-0804">Transcription</keyword>
<dbReference type="InterPro" id="IPR018060">
    <property type="entry name" value="HTH_AraC"/>
</dbReference>
<dbReference type="Proteomes" id="UP000500843">
    <property type="component" value="Chromosome 1"/>
</dbReference>
<keyword evidence="2" id="KW-0238">DNA-binding</keyword>
<dbReference type="SUPFAM" id="SSF46689">
    <property type="entry name" value="Homeodomain-like"/>
    <property type="match status" value="1"/>
</dbReference>
<dbReference type="PANTHER" id="PTHR43280:SF32">
    <property type="entry name" value="TRANSCRIPTIONAL REGULATORY PROTEIN"/>
    <property type="match status" value="1"/>
</dbReference>
<dbReference type="Gene3D" id="1.10.10.60">
    <property type="entry name" value="Homeodomain-like"/>
    <property type="match status" value="1"/>
</dbReference>
<evidence type="ECO:0000256" key="3">
    <source>
        <dbReference type="ARBA" id="ARBA00023163"/>
    </source>
</evidence>
<dbReference type="PROSITE" id="PS01124">
    <property type="entry name" value="HTH_ARAC_FAMILY_2"/>
    <property type="match status" value="1"/>
</dbReference>
<dbReference type="GO" id="GO:0003700">
    <property type="term" value="F:DNA-binding transcription factor activity"/>
    <property type="evidence" value="ECO:0007669"/>
    <property type="project" value="InterPro"/>
</dbReference>
<sequence length="273" mass="32022">MMILKDFDLAYSTDIHMIEDERFSHCIFHIICMGGEGSFVYNESCFHINKNDLIVISRPDEVKNIAVTNDFRIECFAANTHFLRNSLPPNNYSIRGSMSLYQDPVIPLSVENTEKIIGDIRRLRDRLGEKDAIFYREIMKSLCLTMIYDIFEFHTIYYRNQEHVDHANYVVNEFLRMLSTGITRTQRDATYFAEQLHVSLKYLSRVVKRTTGETITSYIDRATIPILRKYLDDERLSLTQISDIMNFTSLSYFSRYCSKHLGMTPSKYRSSKV</sequence>
<dbReference type="PANTHER" id="PTHR43280">
    <property type="entry name" value="ARAC-FAMILY TRANSCRIPTIONAL REGULATOR"/>
    <property type="match status" value="1"/>
</dbReference>
<evidence type="ECO:0000256" key="2">
    <source>
        <dbReference type="ARBA" id="ARBA00023125"/>
    </source>
</evidence>
<evidence type="ECO:0000313" key="5">
    <source>
        <dbReference type="EMBL" id="QKH87962.1"/>
    </source>
</evidence>
<dbReference type="GO" id="GO:0043565">
    <property type="term" value="F:sequence-specific DNA binding"/>
    <property type="evidence" value="ECO:0007669"/>
    <property type="project" value="InterPro"/>
</dbReference>
<gene>
    <name evidence="5" type="ORF">FIU21_03015</name>
</gene>
<dbReference type="EMBL" id="CP054010">
    <property type="protein sequence ID" value="QKH87962.1"/>
    <property type="molecule type" value="Genomic_DNA"/>
</dbReference>
<dbReference type="InterPro" id="IPR009057">
    <property type="entry name" value="Homeodomain-like_sf"/>
</dbReference>
<accession>A0A7D4K9Z0</accession>
<name>A0A7D4K9Z0_9BACT</name>
<keyword evidence="1" id="KW-0805">Transcription regulation</keyword>
<protein>
    <submittedName>
        <fullName evidence="5">AraC family transcriptional regulator</fullName>
    </submittedName>
</protein>
<feature type="domain" description="HTH araC/xylS-type" evidence="4">
    <location>
        <begin position="172"/>
        <end position="271"/>
    </location>
</feature>
<dbReference type="SMART" id="SM00342">
    <property type="entry name" value="HTH_ARAC"/>
    <property type="match status" value="1"/>
</dbReference>
<dbReference type="AlphaFoldDB" id="A0A7D4K9Z0"/>
<dbReference type="Pfam" id="PF12833">
    <property type="entry name" value="HTH_18"/>
    <property type="match status" value="1"/>
</dbReference>
<dbReference type="RefSeq" id="WP_036885821.1">
    <property type="nucleotide sequence ID" value="NZ_CP054010.1"/>
</dbReference>
<organism evidence="5 6">
    <name type="scientific">Prevotella melaninogenica</name>
    <dbReference type="NCBI Taxonomy" id="28132"/>
    <lineage>
        <taxon>Bacteria</taxon>
        <taxon>Pseudomonadati</taxon>
        <taxon>Bacteroidota</taxon>
        <taxon>Bacteroidia</taxon>
        <taxon>Bacteroidales</taxon>
        <taxon>Prevotellaceae</taxon>
        <taxon>Prevotella</taxon>
    </lineage>
</organism>
<evidence type="ECO:0000259" key="4">
    <source>
        <dbReference type="PROSITE" id="PS01124"/>
    </source>
</evidence>
<proteinExistence type="predicted"/>
<evidence type="ECO:0000313" key="6">
    <source>
        <dbReference type="Proteomes" id="UP000500843"/>
    </source>
</evidence>